<dbReference type="InterPro" id="IPR036291">
    <property type="entry name" value="NAD(P)-bd_dom_sf"/>
</dbReference>
<dbReference type="AlphaFoldDB" id="F2J5V7"/>
<evidence type="ECO:0000256" key="3">
    <source>
        <dbReference type="RuleBase" id="RU000363"/>
    </source>
</evidence>
<dbReference type="Proteomes" id="UP000008130">
    <property type="component" value="Chromosome"/>
</dbReference>
<keyword evidence="6" id="KW-1185">Reference proteome</keyword>
<dbReference type="InterPro" id="IPR020904">
    <property type="entry name" value="Sc_DH/Rdtase_CS"/>
</dbReference>
<dbReference type="HOGENOM" id="CLU_010194_2_1_5"/>
<sequence length="265" mass="28689">MAKFDPSTIVLTGASGGIGTALALEYATPGRHLVLIARDPHRLDMLAENVRRKGAEAETAALDIRDRAALHAFLAEADARRPVDLLIANAGVTAGLGAGRSREPDDASDRQFEINFRGTVNTITGLVEQMRARRRGHIALVASLAGLRALPDMPSYSASKAAVISYGHSLRGWLAADGVGVTILCPGFVTSPMSARHKGAKPFEITAEDAARRMRRAIERQRSLHAFPFLLATGIRLQGILPPRLSDYFMKPFAAEIEDDPRFRD</sequence>
<keyword evidence="2" id="KW-0560">Oxidoreductase</keyword>
<organism evidence="5 6">
    <name type="scientific">Polymorphum gilvum (strain LMG 25793 / CGMCC 1.9160 / SL003B-26A1)</name>
    <dbReference type="NCBI Taxonomy" id="991905"/>
    <lineage>
        <taxon>Bacteria</taxon>
        <taxon>Pseudomonadati</taxon>
        <taxon>Pseudomonadota</taxon>
        <taxon>Alphaproteobacteria</taxon>
        <taxon>Rhodobacterales</taxon>
        <taxon>Paracoccaceae</taxon>
        <taxon>Polymorphum</taxon>
    </lineage>
</organism>
<dbReference type="PANTHER" id="PTHR44196:SF1">
    <property type="entry name" value="DEHYDROGENASE_REDUCTASE SDR FAMILY MEMBER 7B"/>
    <property type="match status" value="1"/>
</dbReference>
<name>F2J5V7_POLGS</name>
<gene>
    <name evidence="5" type="ordered locus">SL003B_2788</name>
</gene>
<evidence type="ECO:0000313" key="5">
    <source>
        <dbReference type="EMBL" id="ADZ71211.1"/>
    </source>
</evidence>
<evidence type="ECO:0000259" key="4">
    <source>
        <dbReference type="SMART" id="SM00822"/>
    </source>
</evidence>
<reference evidence="5 6" key="1">
    <citation type="journal article" date="2011" name="J. Bacteriol.">
        <title>Complete genome sequence of Polymorphum gilvum SL003B-26A1T, a crude oil-degrading bacterium from oil-polluted saline soil.</title>
        <authorList>
            <person name="Li S.G."/>
            <person name="Tang Y.Q."/>
            <person name="Nie Y."/>
            <person name="Cai M."/>
            <person name="Wu X.L."/>
        </authorList>
    </citation>
    <scope>NUCLEOTIDE SEQUENCE [LARGE SCALE GENOMIC DNA]</scope>
    <source>
        <strain evidence="6">LMG 25793 / CGMCC 1.9160 / SL003B-26A1</strain>
    </source>
</reference>
<evidence type="ECO:0000256" key="1">
    <source>
        <dbReference type="ARBA" id="ARBA00006484"/>
    </source>
</evidence>
<dbReference type="SUPFAM" id="SSF51735">
    <property type="entry name" value="NAD(P)-binding Rossmann-fold domains"/>
    <property type="match status" value="1"/>
</dbReference>
<evidence type="ECO:0000256" key="2">
    <source>
        <dbReference type="ARBA" id="ARBA00023002"/>
    </source>
</evidence>
<dbReference type="InterPro" id="IPR057326">
    <property type="entry name" value="KR_dom"/>
</dbReference>
<proteinExistence type="inferred from homology"/>
<dbReference type="Pfam" id="PF00106">
    <property type="entry name" value="adh_short"/>
    <property type="match status" value="1"/>
</dbReference>
<feature type="domain" description="Ketoreductase" evidence="4">
    <location>
        <begin position="7"/>
        <end position="192"/>
    </location>
</feature>
<protein>
    <submittedName>
        <fullName evidence="5">Putative oxidoreductase</fullName>
    </submittedName>
</protein>
<dbReference type="KEGG" id="pgv:SL003B_2788"/>
<dbReference type="RefSeq" id="WP_013653525.1">
    <property type="nucleotide sequence ID" value="NC_015259.1"/>
</dbReference>
<dbReference type="PRINTS" id="PR00081">
    <property type="entry name" value="GDHRDH"/>
</dbReference>
<dbReference type="PANTHER" id="PTHR44196">
    <property type="entry name" value="DEHYDROGENASE/REDUCTASE SDR FAMILY MEMBER 7B"/>
    <property type="match status" value="1"/>
</dbReference>
<dbReference type="eggNOG" id="COG0300">
    <property type="taxonomic scope" value="Bacteria"/>
</dbReference>
<dbReference type="EMBL" id="CP002568">
    <property type="protein sequence ID" value="ADZ71211.1"/>
    <property type="molecule type" value="Genomic_DNA"/>
</dbReference>
<dbReference type="GO" id="GO:0016491">
    <property type="term" value="F:oxidoreductase activity"/>
    <property type="evidence" value="ECO:0007669"/>
    <property type="project" value="UniProtKB-KW"/>
</dbReference>
<dbReference type="PROSITE" id="PS00061">
    <property type="entry name" value="ADH_SHORT"/>
    <property type="match status" value="1"/>
</dbReference>
<dbReference type="PRINTS" id="PR00080">
    <property type="entry name" value="SDRFAMILY"/>
</dbReference>
<dbReference type="Gene3D" id="3.40.50.720">
    <property type="entry name" value="NAD(P)-binding Rossmann-like Domain"/>
    <property type="match status" value="1"/>
</dbReference>
<dbReference type="OrthoDB" id="335726at2"/>
<dbReference type="InterPro" id="IPR002347">
    <property type="entry name" value="SDR_fam"/>
</dbReference>
<dbReference type="PATRIC" id="fig|991905.3.peg.2858"/>
<dbReference type="SMART" id="SM00822">
    <property type="entry name" value="PKS_KR"/>
    <property type="match status" value="1"/>
</dbReference>
<dbReference type="GO" id="GO:0016020">
    <property type="term" value="C:membrane"/>
    <property type="evidence" value="ECO:0007669"/>
    <property type="project" value="TreeGrafter"/>
</dbReference>
<comment type="similarity">
    <text evidence="1 3">Belongs to the short-chain dehydrogenases/reductases (SDR) family.</text>
</comment>
<accession>F2J5V7</accession>
<dbReference type="STRING" id="991905.SL003B_2788"/>
<evidence type="ECO:0000313" key="6">
    <source>
        <dbReference type="Proteomes" id="UP000008130"/>
    </source>
</evidence>